<dbReference type="Pfam" id="PF13532">
    <property type="entry name" value="2OG-FeII_Oxy_2"/>
    <property type="match status" value="1"/>
</dbReference>
<reference evidence="3 4" key="1">
    <citation type="journal article" date="2012" name="Eukaryot. Cell">
        <title>Draft genome sequence of Wickerhamomyces ciferrii NRRL Y-1031 F-60-10.</title>
        <authorList>
            <person name="Schneider J."/>
            <person name="Andrea H."/>
            <person name="Blom J."/>
            <person name="Jaenicke S."/>
            <person name="Ruckert C."/>
            <person name="Schorsch C."/>
            <person name="Szczepanowski R."/>
            <person name="Farwick M."/>
            <person name="Goesmann A."/>
            <person name="Puhler A."/>
            <person name="Schaffer S."/>
            <person name="Tauch A."/>
            <person name="Kohler T."/>
            <person name="Brinkrolf K."/>
        </authorList>
    </citation>
    <scope>NUCLEOTIDE SEQUENCE [LARGE SCALE GENOMIC DNA]</scope>
    <source>
        <strain evidence="4">ATCC 14091 / BCRC 22168 / CBS 111 / JCM 3599 / NBRC 0793 / NRRL Y-1031 F-60-10</strain>
    </source>
</reference>
<dbReference type="PROSITE" id="PS51140">
    <property type="entry name" value="CUE"/>
    <property type="match status" value="1"/>
</dbReference>
<dbReference type="InterPro" id="IPR032854">
    <property type="entry name" value="ALKBH3"/>
</dbReference>
<sequence>MTEAKISKLKKTFPECDESSLLELLISCDGSISTTESLLYESFPQQNKRIKLESHLSRQSNINSLLGQDESTPLNKIGNHSKPIYLYTKSDIETTIPYASIHFNFLPEELSNNLLNFLLKDDQGWSPQEFYLFGNACKSNHQSKVYSSKTQETLYYNGHKYTSRSSYTDDLKMTQLLIEDQVNKELQTRDLLPFQHQDPWKGELAVCNKFESKSNNLDWHSDRMTYIGPHPIIASFTLGATRDFRIRKQYDEQDGSKPPIYSIPLPHNTLLIMHAGFQEEFKHCVSSTTEFHPHPMAGSIRFNLTYRNYLKRFQDNLPMCSQCGNQMDLRRSFKKPENRGRYIWLCTGNYLGKECNGFHYANFNEDCLYTDNVDECSRWISRDDKAALKSFREMFQS</sequence>
<evidence type="ECO:0000313" key="4">
    <source>
        <dbReference type="Proteomes" id="UP000009328"/>
    </source>
</evidence>
<dbReference type="STRING" id="1206466.K0KAW8"/>
<dbReference type="PROSITE" id="PS51471">
    <property type="entry name" value="FE2OG_OXY"/>
    <property type="match status" value="1"/>
</dbReference>
<evidence type="ECO:0000259" key="2">
    <source>
        <dbReference type="PROSITE" id="PS51471"/>
    </source>
</evidence>
<dbReference type="InterPro" id="IPR005123">
    <property type="entry name" value="Oxoglu/Fe-dep_dioxygenase_dom"/>
</dbReference>
<keyword evidence="4" id="KW-1185">Reference proteome</keyword>
<proteinExistence type="predicted"/>
<feature type="domain" description="CUE" evidence="1">
    <location>
        <begin position="1"/>
        <end position="43"/>
    </location>
</feature>
<protein>
    <recommendedName>
        <fullName evidence="5">Fe2OG dioxygenase domain-containing protein</fullName>
    </recommendedName>
</protein>
<dbReference type="PANTHER" id="PTHR31212">
    <property type="entry name" value="ALPHA-KETOGLUTARATE-DEPENDENT DIOXYGENASE ALKB HOMOLOG 3"/>
    <property type="match status" value="1"/>
</dbReference>
<dbReference type="PANTHER" id="PTHR31212:SF4">
    <property type="entry name" value="ALPHA-KETOGLUTARATE-DEPENDENT DIOXYGENASE ALKB HOMOLOG 3"/>
    <property type="match status" value="1"/>
</dbReference>
<dbReference type="GO" id="GO:0051213">
    <property type="term" value="F:dioxygenase activity"/>
    <property type="evidence" value="ECO:0007669"/>
    <property type="project" value="InterPro"/>
</dbReference>
<feature type="domain" description="Fe2OG dioxygenase" evidence="2">
    <location>
        <begin position="201"/>
        <end position="310"/>
    </location>
</feature>
<dbReference type="EMBL" id="CAIF01000039">
    <property type="protein sequence ID" value="CCH42145.1"/>
    <property type="molecule type" value="Genomic_DNA"/>
</dbReference>
<comment type="caution">
    <text evidence="3">The sequence shown here is derived from an EMBL/GenBank/DDBJ whole genome shotgun (WGS) entry which is preliminary data.</text>
</comment>
<dbReference type="HOGENOM" id="CLU_026011_0_0_1"/>
<dbReference type="GO" id="GO:0043130">
    <property type="term" value="F:ubiquitin binding"/>
    <property type="evidence" value="ECO:0007669"/>
    <property type="project" value="InterPro"/>
</dbReference>
<dbReference type="Proteomes" id="UP000009328">
    <property type="component" value="Unassembled WGS sequence"/>
</dbReference>
<gene>
    <name evidence="3" type="ORF">BN7_1690</name>
</gene>
<dbReference type="CDD" id="cd14279">
    <property type="entry name" value="CUE"/>
    <property type="match status" value="1"/>
</dbReference>
<dbReference type="AlphaFoldDB" id="K0KAW8"/>
<name>K0KAW8_WICCF</name>
<organism evidence="3 4">
    <name type="scientific">Wickerhamomyces ciferrii (strain ATCC 14091 / BCRC 22168 / CBS 111 / JCM 3599 / NBRC 0793 / NRRL Y-1031 F-60-10)</name>
    <name type="common">Yeast</name>
    <name type="synonym">Pichia ciferrii</name>
    <dbReference type="NCBI Taxonomy" id="1206466"/>
    <lineage>
        <taxon>Eukaryota</taxon>
        <taxon>Fungi</taxon>
        <taxon>Dikarya</taxon>
        <taxon>Ascomycota</taxon>
        <taxon>Saccharomycotina</taxon>
        <taxon>Saccharomycetes</taxon>
        <taxon>Phaffomycetales</taxon>
        <taxon>Wickerhamomycetaceae</taxon>
        <taxon>Wickerhamomyces</taxon>
    </lineage>
</organism>
<dbReference type="GO" id="GO:0006307">
    <property type="term" value="P:DNA alkylation repair"/>
    <property type="evidence" value="ECO:0007669"/>
    <property type="project" value="InterPro"/>
</dbReference>
<dbReference type="InterPro" id="IPR037151">
    <property type="entry name" value="AlkB-like_sf"/>
</dbReference>
<accession>K0KAW8</accession>
<dbReference type="InParanoid" id="K0KAW8"/>
<evidence type="ECO:0000313" key="3">
    <source>
        <dbReference type="EMBL" id="CCH42145.1"/>
    </source>
</evidence>
<evidence type="ECO:0008006" key="5">
    <source>
        <dbReference type="Google" id="ProtNLM"/>
    </source>
</evidence>
<dbReference type="eggNOG" id="ENOG502QUQ4">
    <property type="taxonomic scope" value="Eukaryota"/>
</dbReference>
<dbReference type="InterPro" id="IPR027450">
    <property type="entry name" value="AlkB-like"/>
</dbReference>
<evidence type="ECO:0000259" key="1">
    <source>
        <dbReference type="PROSITE" id="PS51140"/>
    </source>
</evidence>
<dbReference type="InterPro" id="IPR003892">
    <property type="entry name" value="CUE"/>
</dbReference>
<dbReference type="SUPFAM" id="SSF51197">
    <property type="entry name" value="Clavaminate synthase-like"/>
    <property type="match status" value="1"/>
</dbReference>
<dbReference type="Gene3D" id="2.60.120.590">
    <property type="entry name" value="Alpha-ketoglutarate-dependent dioxygenase AlkB-like"/>
    <property type="match status" value="1"/>
</dbReference>